<name>A0A1S3Y2T7_TOBAC</name>
<keyword evidence="3" id="KW-0862">Zinc</keyword>
<dbReference type="PaxDb" id="4097-A0A1S3Y2T7"/>
<feature type="domain" description="GRF-type" evidence="6">
    <location>
        <begin position="12"/>
        <end position="53"/>
    </location>
</feature>
<dbReference type="PANTHER" id="PTHR33248">
    <property type="entry name" value="ZINC ION-BINDING PROTEIN"/>
    <property type="match status" value="1"/>
</dbReference>
<keyword evidence="5" id="KW-1133">Transmembrane helix</keyword>
<evidence type="ECO:0000313" key="7">
    <source>
        <dbReference type="RefSeq" id="XP_016446297.1"/>
    </source>
</evidence>
<sequence length="142" mass="16430">MSSSSVTSRRRCYCEEIAKNFTLTTTNNPGRRFYKCAKPEGESCRYWEWQDEALSDKALIVINDFKSKLDAANVKIRTLNKLLDACKFERDKLMEKVDVLEAMNDVEVNKAREMEVKVMHMKMFIMVAFALLVGFVVALLMK</sequence>
<reference evidence="7" key="1">
    <citation type="submission" date="2025-08" db="UniProtKB">
        <authorList>
            <consortium name="RefSeq"/>
        </authorList>
    </citation>
    <scope>IDENTIFICATION</scope>
</reference>
<dbReference type="RefSeq" id="XP_016446297.1">
    <property type="nucleotide sequence ID" value="XM_016590811.1"/>
</dbReference>
<dbReference type="Pfam" id="PF06839">
    <property type="entry name" value="Zn_ribbon_GRF"/>
    <property type="match status" value="1"/>
</dbReference>
<accession>A0A1S3Y2T7</accession>
<evidence type="ECO:0000256" key="5">
    <source>
        <dbReference type="SAM" id="Phobius"/>
    </source>
</evidence>
<dbReference type="OMA" id="ACKFERD"/>
<evidence type="ECO:0000256" key="1">
    <source>
        <dbReference type="ARBA" id="ARBA00022723"/>
    </source>
</evidence>
<dbReference type="OrthoDB" id="1297973at2759"/>
<evidence type="ECO:0000256" key="3">
    <source>
        <dbReference type="ARBA" id="ARBA00022833"/>
    </source>
</evidence>
<proteinExistence type="predicted"/>
<dbReference type="AlphaFoldDB" id="A0A1S3Y2T7"/>
<evidence type="ECO:0000259" key="6">
    <source>
        <dbReference type="PROSITE" id="PS51999"/>
    </source>
</evidence>
<dbReference type="STRING" id="4097.A0A1S3Y2T7"/>
<organism evidence="7">
    <name type="scientific">Nicotiana tabacum</name>
    <name type="common">Common tobacco</name>
    <dbReference type="NCBI Taxonomy" id="4097"/>
    <lineage>
        <taxon>Eukaryota</taxon>
        <taxon>Viridiplantae</taxon>
        <taxon>Streptophyta</taxon>
        <taxon>Embryophyta</taxon>
        <taxon>Tracheophyta</taxon>
        <taxon>Spermatophyta</taxon>
        <taxon>Magnoliopsida</taxon>
        <taxon>eudicotyledons</taxon>
        <taxon>Gunneridae</taxon>
        <taxon>Pentapetalae</taxon>
        <taxon>asterids</taxon>
        <taxon>lamiids</taxon>
        <taxon>Solanales</taxon>
        <taxon>Solanaceae</taxon>
        <taxon>Nicotianoideae</taxon>
        <taxon>Nicotianeae</taxon>
        <taxon>Nicotiana</taxon>
    </lineage>
</organism>
<feature type="transmembrane region" description="Helical" evidence="5">
    <location>
        <begin position="123"/>
        <end position="141"/>
    </location>
</feature>
<keyword evidence="2 4" id="KW-0863">Zinc-finger</keyword>
<keyword evidence="1" id="KW-0479">Metal-binding</keyword>
<dbReference type="PROSITE" id="PS51999">
    <property type="entry name" value="ZF_GRF"/>
    <property type="match status" value="1"/>
</dbReference>
<dbReference type="InterPro" id="IPR010666">
    <property type="entry name" value="Znf_GRF"/>
</dbReference>
<evidence type="ECO:0000256" key="4">
    <source>
        <dbReference type="PROSITE-ProRule" id="PRU01343"/>
    </source>
</evidence>
<protein>
    <recommendedName>
        <fullName evidence="6">GRF-type domain-containing protein</fullName>
    </recommendedName>
</protein>
<gene>
    <name evidence="7" type="primary">LOC107771450</name>
</gene>
<dbReference type="KEGG" id="nta:107771450"/>
<keyword evidence="5" id="KW-0472">Membrane</keyword>
<keyword evidence="5" id="KW-0812">Transmembrane</keyword>
<dbReference type="GO" id="GO:0008270">
    <property type="term" value="F:zinc ion binding"/>
    <property type="evidence" value="ECO:0007669"/>
    <property type="project" value="UniProtKB-KW"/>
</dbReference>
<evidence type="ECO:0000256" key="2">
    <source>
        <dbReference type="ARBA" id="ARBA00022771"/>
    </source>
</evidence>